<dbReference type="OrthoDB" id="126522at2759"/>
<accession>A0A9W6X8K4</accession>
<gene>
    <name evidence="1" type="ORF">Plil01_001439000</name>
</gene>
<reference evidence="1" key="1">
    <citation type="submission" date="2023-04" db="EMBL/GenBank/DDBJ databases">
        <title>Phytophthora lilii NBRC 32176.</title>
        <authorList>
            <person name="Ichikawa N."/>
            <person name="Sato H."/>
            <person name="Tonouchi N."/>
        </authorList>
    </citation>
    <scope>NUCLEOTIDE SEQUENCE</scope>
    <source>
        <strain evidence="1">NBRC 32176</strain>
    </source>
</reference>
<dbReference type="Proteomes" id="UP001165083">
    <property type="component" value="Unassembled WGS sequence"/>
</dbReference>
<organism evidence="1 2">
    <name type="scientific">Phytophthora lilii</name>
    <dbReference type="NCBI Taxonomy" id="2077276"/>
    <lineage>
        <taxon>Eukaryota</taxon>
        <taxon>Sar</taxon>
        <taxon>Stramenopiles</taxon>
        <taxon>Oomycota</taxon>
        <taxon>Peronosporomycetes</taxon>
        <taxon>Peronosporales</taxon>
        <taxon>Peronosporaceae</taxon>
        <taxon>Phytophthora</taxon>
    </lineage>
</organism>
<proteinExistence type="predicted"/>
<comment type="caution">
    <text evidence="1">The sequence shown here is derived from an EMBL/GenBank/DDBJ whole genome shotgun (WGS) entry which is preliminary data.</text>
</comment>
<protein>
    <submittedName>
        <fullName evidence="1">Unnamed protein product</fullName>
    </submittedName>
</protein>
<dbReference type="AlphaFoldDB" id="A0A9W6X8K4"/>
<name>A0A9W6X8K4_9STRA</name>
<dbReference type="EMBL" id="BSXW01001109">
    <property type="protein sequence ID" value="GMF33746.1"/>
    <property type="molecule type" value="Genomic_DNA"/>
</dbReference>
<evidence type="ECO:0000313" key="2">
    <source>
        <dbReference type="Proteomes" id="UP001165083"/>
    </source>
</evidence>
<sequence length="238" mass="26440">MGVADVAWAPKYTFPMALMPRLPGNAVSGKDTSSHSTEVKTLTKQMKAVLRAQAASQLAAFSSSSSNFETSPTSMQLQPVGIRTAQVSTSSRRDNVWCDTQGRPHHKLAQIDEFRETRSPSGVTIRSRRQHTCKVCSALRGDRKRSFATSYYSIECTKQHNGGMVFLCDKVRPHDLEEYRNATCSQIWHLMWNNGEDIPQSGTSSIKMRKKQKASLGETIHSNVSGKPTCGVNFTVKR</sequence>
<keyword evidence="2" id="KW-1185">Reference proteome</keyword>
<evidence type="ECO:0000313" key="1">
    <source>
        <dbReference type="EMBL" id="GMF33746.1"/>
    </source>
</evidence>